<proteinExistence type="predicted"/>
<evidence type="ECO:0000313" key="2">
    <source>
        <dbReference type="Proteomes" id="UP001151760"/>
    </source>
</evidence>
<evidence type="ECO:0000313" key="1">
    <source>
        <dbReference type="EMBL" id="GJT95087.1"/>
    </source>
</evidence>
<dbReference type="Proteomes" id="UP001151760">
    <property type="component" value="Unassembled WGS sequence"/>
</dbReference>
<reference evidence="1" key="1">
    <citation type="journal article" date="2022" name="Int. J. Mol. Sci.">
        <title>Draft Genome of Tanacetum Coccineum: Genomic Comparison of Closely Related Tanacetum-Family Plants.</title>
        <authorList>
            <person name="Yamashiro T."/>
            <person name="Shiraishi A."/>
            <person name="Nakayama K."/>
            <person name="Satake H."/>
        </authorList>
    </citation>
    <scope>NUCLEOTIDE SEQUENCE</scope>
</reference>
<accession>A0ABQ5I4Q0</accession>
<organism evidence="1 2">
    <name type="scientific">Tanacetum coccineum</name>
    <dbReference type="NCBI Taxonomy" id="301880"/>
    <lineage>
        <taxon>Eukaryota</taxon>
        <taxon>Viridiplantae</taxon>
        <taxon>Streptophyta</taxon>
        <taxon>Embryophyta</taxon>
        <taxon>Tracheophyta</taxon>
        <taxon>Spermatophyta</taxon>
        <taxon>Magnoliopsida</taxon>
        <taxon>eudicotyledons</taxon>
        <taxon>Gunneridae</taxon>
        <taxon>Pentapetalae</taxon>
        <taxon>asterids</taxon>
        <taxon>campanulids</taxon>
        <taxon>Asterales</taxon>
        <taxon>Asteraceae</taxon>
        <taxon>Asteroideae</taxon>
        <taxon>Anthemideae</taxon>
        <taxon>Anthemidinae</taxon>
        <taxon>Tanacetum</taxon>
    </lineage>
</organism>
<sequence>MTKTRSFLFNLFIFKLKTLRSEEEEEDLQVSQEKRGAIERRIQKFSRLNGMYAQVDGSGQEYIHLAEKVSRWTMIVLDALQERGSVNCVVTDRTEACFIYLLETSLASKSISNDHWRMIFKLSWDSEIVMFYATVSASYLESWNARQSQPVLATKGLTQLSWIAMQKVLSMVMENFAGISLLASRDDYSSCFVTWADLNIFVSNFTVIHGFAIS</sequence>
<comment type="caution">
    <text evidence="1">The sequence shown here is derived from an EMBL/GenBank/DDBJ whole genome shotgun (WGS) entry which is preliminary data.</text>
</comment>
<keyword evidence="2" id="KW-1185">Reference proteome</keyword>
<reference evidence="1" key="2">
    <citation type="submission" date="2022-01" db="EMBL/GenBank/DDBJ databases">
        <authorList>
            <person name="Yamashiro T."/>
            <person name="Shiraishi A."/>
            <person name="Satake H."/>
            <person name="Nakayama K."/>
        </authorList>
    </citation>
    <scope>NUCLEOTIDE SEQUENCE</scope>
</reference>
<name>A0ABQ5I4Q0_9ASTR</name>
<dbReference type="EMBL" id="BQNB010020355">
    <property type="protein sequence ID" value="GJT95087.1"/>
    <property type="molecule type" value="Genomic_DNA"/>
</dbReference>
<gene>
    <name evidence="1" type="ORF">Tco_1090605</name>
</gene>
<protein>
    <submittedName>
        <fullName evidence="1">Uncharacterized protein</fullName>
    </submittedName>
</protein>